<dbReference type="InterPro" id="IPR002048">
    <property type="entry name" value="EF_hand_dom"/>
</dbReference>
<dbReference type="GO" id="GO:0048306">
    <property type="term" value="F:calcium-dependent protein binding"/>
    <property type="evidence" value="ECO:0007669"/>
    <property type="project" value="UniProtKB-ARBA"/>
</dbReference>
<keyword evidence="15" id="KW-1185">Reference proteome</keyword>
<dbReference type="PROSITE" id="PS50222">
    <property type="entry name" value="EF_HAND_2"/>
    <property type="match status" value="2"/>
</dbReference>
<dbReference type="InterPro" id="IPR011992">
    <property type="entry name" value="EF-hand-dom_pair"/>
</dbReference>
<keyword evidence="7" id="KW-0472">Membrane</keyword>
<evidence type="ECO:0000256" key="12">
    <source>
        <dbReference type="ARBA" id="ARBA00042606"/>
    </source>
</evidence>
<evidence type="ECO:0000256" key="5">
    <source>
        <dbReference type="ARBA" id="ARBA00022824"/>
    </source>
</evidence>
<feature type="domain" description="EF-hand" evidence="14">
    <location>
        <begin position="177"/>
        <end position="212"/>
    </location>
</feature>
<dbReference type="SUPFAM" id="SSF47473">
    <property type="entry name" value="EF-hand"/>
    <property type="match status" value="1"/>
</dbReference>
<dbReference type="PANTHER" id="PTHR46212:SF10">
    <property type="entry name" value="PEFLIN"/>
    <property type="match status" value="1"/>
</dbReference>
<dbReference type="KEGG" id="gsh:117365251"/>
<keyword evidence="3" id="KW-0479">Metal-binding</keyword>
<keyword evidence="5" id="KW-0256">Endoplasmic reticulum</keyword>
<proteinExistence type="predicted"/>
<comment type="subcellular location">
    <subcellularLocation>
        <location evidence="9">Cytoplasmic vesicle</location>
        <location evidence="9">COPII-coated vesicle membrane</location>
        <topology evidence="9">Peripheral membrane protein</topology>
    </subcellularLocation>
    <subcellularLocation>
        <location evidence="1">Endoplasmic reticulum</location>
    </subcellularLocation>
</comment>
<evidence type="ECO:0000256" key="11">
    <source>
        <dbReference type="ARBA" id="ARBA00041490"/>
    </source>
</evidence>
<evidence type="ECO:0000256" key="8">
    <source>
        <dbReference type="ARBA" id="ARBA00023329"/>
    </source>
</evidence>
<evidence type="ECO:0000256" key="1">
    <source>
        <dbReference type="ARBA" id="ARBA00004240"/>
    </source>
</evidence>
<dbReference type="OrthoDB" id="10248537at2759"/>
<dbReference type="CTD" id="553115"/>
<dbReference type="GO" id="GO:0005509">
    <property type="term" value="F:calcium ion binding"/>
    <property type="evidence" value="ECO:0007669"/>
    <property type="project" value="InterPro"/>
</dbReference>
<accession>A0A6P8S2L9</accession>
<dbReference type="Pfam" id="PF13405">
    <property type="entry name" value="EF-hand_6"/>
    <property type="match status" value="1"/>
</dbReference>
<dbReference type="Proteomes" id="UP000515159">
    <property type="component" value="Chromosome 8"/>
</dbReference>
<keyword evidence="2" id="KW-0963">Cytoplasm</keyword>
<evidence type="ECO:0000256" key="6">
    <source>
        <dbReference type="ARBA" id="ARBA00022837"/>
    </source>
</evidence>
<evidence type="ECO:0000313" key="15">
    <source>
        <dbReference type="Proteomes" id="UP000515159"/>
    </source>
</evidence>
<dbReference type="GO" id="GO:0048208">
    <property type="term" value="P:COPII vesicle coating"/>
    <property type="evidence" value="ECO:0007669"/>
    <property type="project" value="TreeGrafter"/>
</dbReference>
<dbReference type="PROSITE" id="PS00018">
    <property type="entry name" value="EF_HAND_1"/>
    <property type="match status" value="2"/>
</dbReference>
<dbReference type="RefSeq" id="XP_033811326.1">
    <property type="nucleotide sequence ID" value="XM_033955435.1"/>
</dbReference>
<dbReference type="FunFam" id="1.10.238.10:FF:000139">
    <property type="entry name" value="Peflin isoform 1"/>
    <property type="match status" value="1"/>
</dbReference>
<dbReference type="SMART" id="SM00054">
    <property type="entry name" value="EFh"/>
    <property type="match status" value="3"/>
</dbReference>
<evidence type="ECO:0000256" key="10">
    <source>
        <dbReference type="ARBA" id="ARBA00041025"/>
    </source>
</evidence>
<feature type="region of interest" description="Disordered" evidence="13">
    <location>
        <begin position="64"/>
        <end position="101"/>
    </location>
</feature>
<evidence type="ECO:0000256" key="7">
    <source>
        <dbReference type="ARBA" id="ARBA00023136"/>
    </source>
</evidence>
<dbReference type="PANTHER" id="PTHR46212">
    <property type="entry name" value="PEFLIN"/>
    <property type="match status" value="1"/>
</dbReference>
<dbReference type="GO" id="GO:0012507">
    <property type="term" value="C:ER to Golgi transport vesicle membrane"/>
    <property type="evidence" value="ECO:0007669"/>
    <property type="project" value="UniProtKB-SubCell"/>
</dbReference>
<dbReference type="AlphaFoldDB" id="A0A6P8S2L9"/>
<keyword evidence="4" id="KW-0677">Repeat</keyword>
<evidence type="ECO:0000313" key="16">
    <source>
        <dbReference type="RefSeq" id="XP_033811326.1"/>
    </source>
</evidence>
<dbReference type="GO" id="GO:0005783">
    <property type="term" value="C:endoplasmic reticulum"/>
    <property type="evidence" value="ECO:0007669"/>
    <property type="project" value="UniProtKB-SubCell"/>
</dbReference>
<dbReference type="CDD" id="cd16184">
    <property type="entry name" value="EFh_PEF_peflin"/>
    <property type="match status" value="1"/>
</dbReference>
<sequence>MHRMSFSLESLRLKCSKQGYPGSGGQAPGAPQGNYYGGPAPGGPYGGPYGAGGGAYGYSTPGGPPSAAPGGPYSGPAPGGPYGGPSTNPYGAAQPGHYGQGPAAGGIPQGVDPEAFSWFQTVDSDRSGYISLKELRQALVNSNWSAFNEETCLMMINMFDKTKSGRMDVFGFSSLWRFIQQWRTLFQQYDRDRSGSINAVELHQALCQMGYNLSPQFVQSLMAHYCRSSANTGVQLDCFIQMCTQLQSMSEAFRERDTAMSGSVHLSYEDFLTMTTSRLL</sequence>
<reference evidence="16" key="1">
    <citation type="submission" date="2025-08" db="UniProtKB">
        <authorList>
            <consortium name="RefSeq"/>
        </authorList>
    </citation>
    <scope>IDENTIFICATION</scope>
</reference>
<dbReference type="InterPro" id="IPR018247">
    <property type="entry name" value="EF_Hand_1_Ca_BS"/>
</dbReference>
<gene>
    <name evidence="16" type="primary">PEF1</name>
</gene>
<keyword evidence="6" id="KW-0106">Calcium</keyword>
<feature type="domain" description="EF-hand" evidence="14">
    <location>
        <begin position="110"/>
        <end position="145"/>
    </location>
</feature>
<dbReference type="Pfam" id="PF13499">
    <property type="entry name" value="EF-hand_7"/>
    <property type="match status" value="1"/>
</dbReference>
<evidence type="ECO:0000256" key="9">
    <source>
        <dbReference type="ARBA" id="ARBA00037873"/>
    </source>
</evidence>
<keyword evidence="8" id="KW-0968">Cytoplasmic vesicle</keyword>
<evidence type="ECO:0000256" key="4">
    <source>
        <dbReference type="ARBA" id="ARBA00022737"/>
    </source>
</evidence>
<evidence type="ECO:0000259" key="14">
    <source>
        <dbReference type="PROSITE" id="PS50222"/>
    </source>
</evidence>
<dbReference type="InParanoid" id="A0A6P8S2L9"/>
<organism evidence="15 16">
    <name type="scientific">Geotrypetes seraphini</name>
    <name type="common">Gaboon caecilian</name>
    <name type="synonym">Caecilia seraphini</name>
    <dbReference type="NCBI Taxonomy" id="260995"/>
    <lineage>
        <taxon>Eukaryota</taxon>
        <taxon>Metazoa</taxon>
        <taxon>Chordata</taxon>
        <taxon>Craniata</taxon>
        <taxon>Vertebrata</taxon>
        <taxon>Euteleostomi</taxon>
        <taxon>Amphibia</taxon>
        <taxon>Gymnophiona</taxon>
        <taxon>Geotrypetes</taxon>
    </lineage>
</organism>
<evidence type="ECO:0000256" key="3">
    <source>
        <dbReference type="ARBA" id="ARBA00022723"/>
    </source>
</evidence>
<dbReference type="FunCoup" id="A0A6P8S2L9">
    <property type="interactions" value="930"/>
</dbReference>
<evidence type="ECO:0000256" key="13">
    <source>
        <dbReference type="SAM" id="MobiDB-lite"/>
    </source>
</evidence>
<protein>
    <recommendedName>
        <fullName evidence="10">Peflin</fullName>
    </recommendedName>
    <alternativeName>
        <fullName evidence="11">PEF protein with a long N-terminal hydrophobic domain</fullName>
    </alternativeName>
    <alternativeName>
        <fullName evidence="12">Penta-EF hand domain-containing protein 1</fullName>
    </alternativeName>
</protein>
<dbReference type="Gene3D" id="1.10.238.10">
    <property type="entry name" value="EF-hand"/>
    <property type="match status" value="1"/>
</dbReference>
<name>A0A6P8S2L9_GEOSA</name>
<dbReference type="InterPro" id="IPR051426">
    <property type="entry name" value="Peflin/Sorcin_CaBP"/>
</dbReference>
<evidence type="ECO:0000256" key="2">
    <source>
        <dbReference type="ARBA" id="ARBA00022490"/>
    </source>
</evidence>
<dbReference type="GeneID" id="117365251"/>